<evidence type="ECO:0000256" key="4">
    <source>
        <dbReference type="ARBA" id="ARBA00022832"/>
    </source>
</evidence>
<evidence type="ECO:0000256" key="1">
    <source>
        <dbReference type="ARBA" id="ARBA00006500"/>
    </source>
</evidence>
<keyword evidence="5" id="KW-0809">Transit peptide</keyword>
<accession>A0AAW7JQT5</accession>
<dbReference type="GO" id="GO:0016297">
    <property type="term" value="F:fatty acyl-[ACP] hydrolase activity"/>
    <property type="evidence" value="ECO:0007669"/>
    <property type="project" value="InterPro"/>
</dbReference>
<feature type="domain" description="Acyl-ACP thioesterase N-terminal hotdog" evidence="8">
    <location>
        <begin position="12"/>
        <end position="127"/>
    </location>
</feature>
<dbReference type="Proteomes" id="UP001168478">
    <property type="component" value="Unassembled WGS sequence"/>
</dbReference>
<proteinExistence type="inferred from homology"/>
<dbReference type="InterPro" id="IPR045023">
    <property type="entry name" value="FATA/B"/>
</dbReference>
<dbReference type="Pfam" id="PF20791">
    <property type="entry name" value="Acyl-ACP_TE_C"/>
    <property type="match status" value="1"/>
</dbReference>
<evidence type="ECO:0000256" key="7">
    <source>
        <dbReference type="ARBA" id="ARBA00023160"/>
    </source>
</evidence>
<dbReference type="SUPFAM" id="SSF54637">
    <property type="entry name" value="Thioesterase/thiol ester dehydrase-isomerase"/>
    <property type="match status" value="2"/>
</dbReference>
<sequence length="256" mass="29706">MEMKSKIGNYDFLVEPFHCDFSHRMFLGHLGNSLLNAADFHSNDRGFGMNCLNPLHRTWVLSRLVMEMERMPEAYDTITVSTWVENVKRYFTSRNYVVRDSGGRLCGYGRSIWAMIDTVTRQPVDIMAVRDGLIAGYVDDVTPCPIEPPSRVKMDAVAEPVRTVEARYSDVDVNGHFNSVKYIEHILDLWDIEWYRRNDIRRIDIAYVAEAYMGDRLNIYLEQTGESEYCVRVTRLSGDAEKESETCRCKIKFVKK</sequence>
<evidence type="ECO:0000259" key="8">
    <source>
        <dbReference type="Pfam" id="PF01643"/>
    </source>
</evidence>
<dbReference type="AlphaFoldDB" id="A0AAW7JQT5"/>
<evidence type="ECO:0000256" key="3">
    <source>
        <dbReference type="ARBA" id="ARBA00022801"/>
    </source>
</evidence>
<evidence type="ECO:0000256" key="6">
    <source>
        <dbReference type="ARBA" id="ARBA00023098"/>
    </source>
</evidence>
<dbReference type="InterPro" id="IPR002864">
    <property type="entry name" value="Acyl-ACP_thioesterase_NHD"/>
</dbReference>
<keyword evidence="12" id="KW-1185">Reference proteome</keyword>
<evidence type="ECO:0000256" key="5">
    <source>
        <dbReference type="ARBA" id="ARBA00022946"/>
    </source>
</evidence>
<dbReference type="Pfam" id="PF01643">
    <property type="entry name" value="Acyl-ACP_TE"/>
    <property type="match status" value="1"/>
</dbReference>
<dbReference type="PANTHER" id="PTHR31727">
    <property type="entry name" value="OLEOYL-ACYL CARRIER PROTEIN THIOESTERASE 1, CHLOROPLASTIC"/>
    <property type="match status" value="1"/>
</dbReference>
<dbReference type="Proteomes" id="UP001167831">
    <property type="component" value="Unassembled WGS sequence"/>
</dbReference>
<reference evidence="11" key="2">
    <citation type="submission" date="2023-08" db="EMBL/GenBank/DDBJ databases">
        <title>Identification and characterization of horizontal gene transfer across gut microbiota members of farm animals based on homology search.</title>
        <authorList>
            <person name="Schwarzerova J."/>
            <person name="Nykrynova M."/>
            <person name="Jureckova K."/>
            <person name="Cejkova D."/>
            <person name="Rychlik I."/>
        </authorList>
    </citation>
    <scope>NUCLEOTIDE SEQUENCE</scope>
    <source>
        <strain evidence="11">ET15</strain>
        <strain evidence="10">ET37</strain>
    </source>
</reference>
<dbReference type="InterPro" id="IPR029069">
    <property type="entry name" value="HotDog_dom_sf"/>
</dbReference>
<evidence type="ECO:0000256" key="2">
    <source>
        <dbReference type="ARBA" id="ARBA00022516"/>
    </source>
</evidence>
<dbReference type="InterPro" id="IPR049427">
    <property type="entry name" value="Acyl-ACP_TE_C"/>
</dbReference>
<dbReference type="GO" id="GO:0000036">
    <property type="term" value="F:acyl carrier activity"/>
    <property type="evidence" value="ECO:0007669"/>
    <property type="project" value="TreeGrafter"/>
</dbReference>
<evidence type="ECO:0000313" key="11">
    <source>
        <dbReference type="EMBL" id="MDN0026376.1"/>
    </source>
</evidence>
<protein>
    <submittedName>
        <fullName evidence="11">Thioesterase</fullName>
    </submittedName>
</protein>
<name>A0AAW7JQT5_9BACT</name>
<dbReference type="EMBL" id="JAUEIE010000020">
    <property type="protein sequence ID" value="MDN0023802.1"/>
    <property type="molecule type" value="Genomic_DNA"/>
</dbReference>
<keyword evidence="3" id="KW-0378">Hydrolase</keyword>
<evidence type="ECO:0000313" key="10">
    <source>
        <dbReference type="EMBL" id="MDN0023802.1"/>
    </source>
</evidence>
<evidence type="ECO:0000313" key="12">
    <source>
        <dbReference type="Proteomes" id="UP001167831"/>
    </source>
</evidence>
<dbReference type="RefSeq" id="WP_289826243.1">
    <property type="nucleotide sequence ID" value="NZ_JAUEIE010000020.1"/>
</dbReference>
<feature type="domain" description="Acyl-ACP thioesterase-like C-terminal" evidence="9">
    <location>
        <begin position="163"/>
        <end position="252"/>
    </location>
</feature>
<comment type="caution">
    <text evidence="11">The sequence shown here is derived from an EMBL/GenBank/DDBJ whole genome shotgun (WGS) entry which is preliminary data.</text>
</comment>
<keyword evidence="6" id="KW-0443">Lipid metabolism</keyword>
<evidence type="ECO:0000313" key="13">
    <source>
        <dbReference type="Proteomes" id="UP001168478"/>
    </source>
</evidence>
<evidence type="ECO:0000259" key="9">
    <source>
        <dbReference type="Pfam" id="PF20791"/>
    </source>
</evidence>
<keyword evidence="4" id="KW-0276">Fatty acid metabolism</keyword>
<organism evidence="11 13">
    <name type="scientific">Leyella lascolaii</name>
    <dbReference type="NCBI Taxonomy" id="1776379"/>
    <lineage>
        <taxon>Bacteria</taxon>
        <taxon>Pseudomonadati</taxon>
        <taxon>Bacteroidota</taxon>
        <taxon>Bacteroidia</taxon>
        <taxon>Bacteroidales</taxon>
        <taxon>Prevotellaceae</taxon>
        <taxon>Leyella</taxon>
    </lineage>
</organism>
<dbReference type="CDD" id="cd00586">
    <property type="entry name" value="4HBT"/>
    <property type="match status" value="1"/>
</dbReference>
<dbReference type="EMBL" id="JAUEIF010000018">
    <property type="protein sequence ID" value="MDN0026376.1"/>
    <property type="molecule type" value="Genomic_DNA"/>
</dbReference>
<keyword evidence="7" id="KW-0275">Fatty acid biosynthesis</keyword>
<dbReference type="PANTHER" id="PTHR31727:SF6">
    <property type="entry name" value="OLEOYL-ACYL CARRIER PROTEIN THIOESTERASE 1, CHLOROPLASTIC"/>
    <property type="match status" value="1"/>
</dbReference>
<keyword evidence="2" id="KW-0444">Lipid biosynthesis</keyword>
<gene>
    <name evidence="10" type="ORF">QVN81_12370</name>
    <name evidence="11" type="ORF">QVN84_12745</name>
</gene>
<reference evidence="11" key="1">
    <citation type="submission" date="2023-06" db="EMBL/GenBank/DDBJ databases">
        <authorList>
            <person name="Zeman M."/>
            <person name="Kubasova T."/>
            <person name="Jahodarova E."/>
            <person name="Nykrynova M."/>
            <person name="Rychlik I."/>
        </authorList>
    </citation>
    <scope>NUCLEOTIDE SEQUENCE</scope>
    <source>
        <strain evidence="11">ET15</strain>
        <strain evidence="10">ET37</strain>
    </source>
</reference>
<dbReference type="Gene3D" id="3.10.129.10">
    <property type="entry name" value="Hotdog Thioesterase"/>
    <property type="match status" value="2"/>
</dbReference>
<comment type="similarity">
    <text evidence="1">Belongs to the acyl-ACP thioesterase family.</text>
</comment>